<evidence type="ECO:0000256" key="13">
    <source>
        <dbReference type="HAMAP-Rule" id="MF_00102"/>
    </source>
</evidence>
<dbReference type="CDD" id="cd02274">
    <property type="entry name" value="DHDPR_N"/>
    <property type="match status" value="1"/>
</dbReference>
<gene>
    <name evidence="13" type="primary">dapB</name>
    <name evidence="17" type="ORF">E6K73_05510</name>
</gene>
<dbReference type="NCBIfam" id="TIGR00036">
    <property type="entry name" value="dapB"/>
    <property type="match status" value="1"/>
</dbReference>
<feature type="binding site" evidence="13">
    <location>
        <position position="161"/>
    </location>
    <ligand>
        <name>(S)-2,3,4,5-tetrahydrodipicolinate</name>
        <dbReference type="ChEBI" id="CHEBI:16845"/>
    </ligand>
</feature>
<evidence type="ECO:0000259" key="15">
    <source>
        <dbReference type="Pfam" id="PF01113"/>
    </source>
</evidence>
<dbReference type="Pfam" id="PF01113">
    <property type="entry name" value="DapB_N"/>
    <property type="match status" value="1"/>
</dbReference>
<dbReference type="UniPathway" id="UPA00034">
    <property type="reaction ID" value="UER00018"/>
</dbReference>
<dbReference type="GO" id="GO:0051287">
    <property type="term" value="F:NAD binding"/>
    <property type="evidence" value="ECO:0007669"/>
    <property type="project" value="UniProtKB-UniRule"/>
</dbReference>
<evidence type="ECO:0000256" key="9">
    <source>
        <dbReference type="ARBA" id="ARBA00037922"/>
    </source>
</evidence>
<reference evidence="17 18" key="1">
    <citation type="journal article" date="2019" name="Nat. Microbiol.">
        <title>Mediterranean grassland soil C-N compound turnover is dependent on rainfall and depth, and is mediated by genomically divergent microorganisms.</title>
        <authorList>
            <person name="Diamond S."/>
            <person name="Andeer P.F."/>
            <person name="Li Z."/>
            <person name="Crits-Christoph A."/>
            <person name="Burstein D."/>
            <person name="Anantharaman K."/>
            <person name="Lane K.R."/>
            <person name="Thomas B.C."/>
            <person name="Pan C."/>
            <person name="Northen T.R."/>
            <person name="Banfield J.F."/>
        </authorList>
    </citation>
    <scope>NUCLEOTIDE SEQUENCE [LARGE SCALE GENOMIC DNA]</scope>
    <source>
        <strain evidence="17">WS_3</strain>
    </source>
</reference>
<evidence type="ECO:0000256" key="5">
    <source>
        <dbReference type="ARBA" id="ARBA00022915"/>
    </source>
</evidence>
<dbReference type="EC" id="1.17.1.8" evidence="10 13"/>
<keyword evidence="3 13" id="KW-0028">Amino-acid biosynthesis</keyword>
<dbReference type="EMBL" id="VBOT01000069">
    <property type="protein sequence ID" value="TMQ51505.1"/>
    <property type="molecule type" value="Genomic_DNA"/>
</dbReference>
<dbReference type="PANTHER" id="PTHR20836:SF0">
    <property type="entry name" value="4-HYDROXY-TETRAHYDRODIPICOLINATE REDUCTASE 1, CHLOROPLASTIC-RELATED"/>
    <property type="match status" value="1"/>
</dbReference>
<feature type="domain" description="Dihydrodipicolinate reductase N-terminal" evidence="15">
    <location>
        <begin position="3"/>
        <end position="130"/>
    </location>
</feature>
<keyword evidence="4 13" id="KW-0521">NADP</keyword>
<dbReference type="GO" id="GO:0019877">
    <property type="term" value="P:diaminopimelate biosynthetic process"/>
    <property type="evidence" value="ECO:0007669"/>
    <property type="project" value="UniProtKB-UniRule"/>
</dbReference>
<evidence type="ECO:0000313" key="17">
    <source>
        <dbReference type="EMBL" id="TMQ51505.1"/>
    </source>
</evidence>
<dbReference type="GO" id="GO:0009089">
    <property type="term" value="P:lysine biosynthetic process via diaminopimelate"/>
    <property type="evidence" value="ECO:0007669"/>
    <property type="project" value="UniProtKB-UniRule"/>
</dbReference>
<feature type="region of interest" description="Disordered" evidence="14">
    <location>
        <begin position="181"/>
        <end position="206"/>
    </location>
</feature>
<name>A0A538SJF5_UNCEI</name>
<dbReference type="AlphaFoldDB" id="A0A538SJF5"/>
<evidence type="ECO:0000256" key="6">
    <source>
        <dbReference type="ARBA" id="ARBA00023002"/>
    </source>
</evidence>
<feature type="binding site" evidence="13">
    <location>
        <position position="55"/>
    </location>
    <ligand>
        <name>NADP(+)</name>
        <dbReference type="ChEBI" id="CHEBI:58349"/>
    </ligand>
</feature>
<dbReference type="GO" id="GO:0005737">
    <property type="term" value="C:cytoplasm"/>
    <property type="evidence" value="ECO:0007669"/>
    <property type="project" value="UniProtKB-SubCell"/>
</dbReference>
<evidence type="ECO:0000256" key="14">
    <source>
        <dbReference type="SAM" id="MobiDB-lite"/>
    </source>
</evidence>
<dbReference type="HAMAP" id="MF_00102">
    <property type="entry name" value="DapB"/>
    <property type="match status" value="1"/>
</dbReference>
<dbReference type="InterPro" id="IPR000846">
    <property type="entry name" value="DapB_N"/>
</dbReference>
<dbReference type="GO" id="GO:0050661">
    <property type="term" value="F:NADP binding"/>
    <property type="evidence" value="ECO:0007669"/>
    <property type="project" value="UniProtKB-UniRule"/>
</dbReference>
<comment type="similarity">
    <text evidence="1 13">Belongs to the DapB family.</text>
</comment>
<accession>A0A538SJF5</accession>
<keyword evidence="2 13" id="KW-0963">Cytoplasm</keyword>
<feature type="compositionally biased region" description="Basic and acidic residues" evidence="14">
    <location>
        <begin position="181"/>
        <end position="194"/>
    </location>
</feature>
<feature type="binding site" evidence="13">
    <location>
        <begin position="103"/>
        <end position="105"/>
    </location>
    <ligand>
        <name>NAD(+)</name>
        <dbReference type="ChEBI" id="CHEBI:57540"/>
    </ligand>
</feature>
<evidence type="ECO:0000256" key="11">
    <source>
        <dbReference type="ARBA" id="ARBA00049080"/>
    </source>
</evidence>
<dbReference type="Proteomes" id="UP000320184">
    <property type="component" value="Unassembled WGS sequence"/>
</dbReference>
<dbReference type="FunFam" id="3.30.360.10:FF:000009">
    <property type="entry name" value="4-hydroxy-tetrahydrodipicolinate reductase"/>
    <property type="match status" value="1"/>
</dbReference>
<evidence type="ECO:0000256" key="2">
    <source>
        <dbReference type="ARBA" id="ARBA00022490"/>
    </source>
</evidence>
<comment type="caution">
    <text evidence="13">Was originally thought to be a dihydrodipicolinate reductase (DHDPR), catalyzing the conversion of dihydrodipicolinate to tetrahydrodipicolinate. However, it was shown in E.coli that the substrate of the enzymatic reaction is not dihydrodipicolinate (DHDP) but in fact (2S,4S)-4-hydroxy-2,3,4,5-tetrahydrodipicolinic acid (HTPA), the product released by the DapA-catalyzed reaction.</text>
</comment>
<comment type="catalytic activity">
    <reaction evidence="12 13">
        <text>(S)-2,3,4,5-tetrahydrodipicolinate + NAD(+) + H2O = (2S,4S)-4-hydroxy-2,3,4,5-tetrahydrodipicolinate + NADH + H(+)</text>
        <dbReference type="Rhea" id="RHEA:35323"/>
        <dbReference type="ChEBI" id="CHEBI:15377"/>
        <dbReference type="ChEBI" id="CHEBI:15378"/>
        <dbReference type="ChEBI" id="CHEBI:16845"/>
        <dbReference type="ChEBI" id="CHEBI:57540"/>
        <dbReference type="ChEBI" id="CHEBI:57945"/>
        <dbReference type="ChEBI" id="CHEBI:67139"/>
        <dbReference type="EC" id="1.17.1.8"/>
    </reaction>
</comment>
<feature type="binding site" evidence="13">
    <location>
        <begin position="8"/>
        <end position="13"/>
    </location>
    <ligand>
        <name>NAD(+)</name>
        <dbReference type="ChEBI" id="CHEBI:57540"/>
    </ligand>
</feature>
<dbReference type="Gene3D" id="3.30.360.10">
    <property type="entry name" value="Dihydrodipicolinate Reductase, domain 2"/>
    <property type="match status" value="1"/>
</dbReference>
<dbReference type="InterPro" id="IPR023940">
    <property type="entry name" value="DHDPR_bac"/>
</dbReference>
<evidence type="ECO:0000256" key="10">
    <source>
        <dbReference type="ARBA" id="ARBA00038983"/>
    </source>
</evidence>
<comment type="caution">
    <text evidence="17">The sequence shown here is derived from an EMBL/GenBank/DDBJ whole genome shotgun (WGS) entry which is preliminary data.</text>
</comment>
<evidence type="ECO:0000256" key="8">
    <source>
        <dbReference type="ARBA" id="ARBA00023154"/>
    </source>
</evidence>
<dbReference type="SUPFAM" id="SSF55347">
    <property type="entry name" value="Glyceraldehyde-3-phosphate dehydrogenase-like, C-terminal domain"/>
    <property type="match status" value="1"/>
</dbReference>
<proteinExistence type="inferred from homology"/>
<evidence type="ECO:0000256" key="1">
    <source>
        <dbReference type="ARBA" id="ARBA00006642"/>
    </source>
</evidence>
<evidence type="ECO:0000256" key="4">
    <source>
        <dbReference type="ARBA" id="ARBA00022857"/>
    </source>
</evidence>
<comment type="function">
    <text evidence="13">Catalyzes the conversion of 4-hydroxy-tetrahydrodipicolinate (HTPA) to tetrahydrodipicolinate.</text>
</comment>
<evidence type="ECO:0000256" key="12">
    <source>
        <dbReference type="ARBA" id="ARBA00049396"/>
    </source>
</evidence>
<feature type="domain" description="Dihydrodipicolinate reductase C-terminal" evidence="16">
    <location>
        <begin position="133"/>
        <end position="268"/>
    </location>
</feature>
<comment type="pathway">
    <text evidence="9 13">Amino-acid biosynthesis; L-lysine biosynthesis via DAP pathway; (S)-tetrahydrodipicolinate from L-aspartate: step 4/4.</text>
</comment>
<dbReference type="SUPFAM" id="SSF51735">
    <property type="entry name" value="NAD(P)-binding Rossmann-fold domains"/>
    <property type="match status" value="1"/>
</dbReference>
<dbReference type="InterPro" id="IPR022664">
    <property type="entry name" value="DapB_N_CS"/>
</dbReference>
<feature type="active site" description="Proton donor" evidence="13">
    <location>
        <position position="164"/>
    </location>
</feature>
<evidence type="ECO:0000313" key="18">
    <source>
        <dbReference type="Proteomes" id="UP000320184"/>
    </source>
</evidence>
<sequence length="274" mass="28582">MIPLILVGASGRMGRAVEAAALEAGGFRIKARFSRSEPLSREGPGSGEAGYGLERPGAGQSSVRDALLRCAVQGDVIVDFSRPEACRDTARACAERGAALVTGTTGLGPEDERALAEAARRVAVLRAANFSLGIVALRRAVAAALRALPEDWDIEIVERHHRRKVDSPSGTALLIADEVAGHRGGSEVSRRSGREGAAGPRPRDEIGIHSVRGGTWVGDHAVLLAGTGESLEIRHVAEDRSAFAHGALRAARFVASAPPGLYALEDVLSSPGRG</sequence>
<keyword evidence="7 13" id="KW-0520">NAD</keyword>
<feature type="binding site" evidence="13">
    <location>
        <begin position="127"/>
        <end position="130"/>
    </location>
    <ligand>
        <name>NAD(+)</name>
        <dbReference type="ChEBI" id="CHEBI:57540"/>
    </ligand>
</feature>
<dbReference type="GO" id="GO:0016726">
    <property type="term" value="F:oxidoreductase activity, acting on CH or CH2 groups, NAD or NADP as acceptor"/>
    <property type="evidence" value="ECO:0007669"/>
    <property type="project" value="UniProtKB-UniRule"/>
</dbReference>
<dbReference type="PIRSF" id="PIRSF000161">
    <property type="entry name" value="DHPR"/>
    <property type="match status" value="1"/>
</dbReference>
<feature type="region of interest" description="Disordered" evidence="14">
    <location>
        <begin position="37"/>
        <end position="57"/>
    </location>
</feature>
<keyword evidence="8 13" id="KW-0457">Lysine biosynthesis</keyword>
<dbReference type="GO" id="GO:0008839">
    <property type="term" value="F:4-hydroxy-tetrahydrodipicolinate reductase"/>
    <property type="evidence" value="ECO:0007669"/>
    <property type="project" value="UniProtKB-UniRule"/>
</dbReference>
<keyword evidence="6 13" id="KW-0560">Oxidoreductase</keyword>
<dbReference type="PANTHER" id="PTHR20836">
    <property type="entry name" value="DIHYDRODIPICOLINATE REDUCTASE"/>
    <property type="match status" value="1"/>
</dbReference>
<feature type="binding site" evidence="13">
    <location>
        <position position="54"/>
    </location>
    <ligand>
        <name>NAD(+)</name>
        <dbReference type="ChEBI" id="CHEBI:57540"/>
    </ligand>
</feature>
<dbReference type="Pfam" id="PF05173">
    <property type="entry name" value="DapB_C"/>
    <property type="match status" value="1"/>
</dbReference>
<feature type="binding site" evidence="13">
    <location>
        <begin position="170"/>
        <end position="171"/>
    </location>
    <ligand>
        <name>(S)-2,3,4,5-tetrahydrodipicolinate</name>
        <dbReference type="ChEBI" id="CHEBI:16845"/>
    </ligand>
</feature>
<keyword evidence="5 13" id="KW-0220">Diaminopimelate biosynthesis</keyword>
<organism evidence="17 18">
    <name type="scientific">Eiseniibacteriota bacterium</name>
    <dbReference type="NCBI Taxonomy" id="2212470"/>
    <lineage>
        <taxon>Bacteria</taxon>
        <taxon>Candidatus Eiseniibacteriota</taxon>
    </lineage>
</organism>
<comment type="subunit">
    <text evidence="13">Homotetramer.</text>
</comment>
<feature type="active site" description="Proton donor/acceptor" evidence="13">
    <location>
        <position position="160"/>
    </location>
</feature>
<protein>
    <recommendedName>
        <fullName evidence="10 13">4-hydroxy-tetrahydrodipicolinate reductase</fullName>
        <shortName evidence="13">HTPA reductase</shortName>
        <ecNumber evidence="10 13">1.17.1.8</ecNumber>
    </recommendedName>
</protein>
<dbReference type="PROSITE" id="PS01298">
    <property type="entry name" value="DAPB"/>
    <property type="match status" value="1"/>
</dbReference>
<dbReference type="InterPro" id="IPR036291">
    <property type="entry name" value="NAD(P)-bd_dom_sf"/>
</dbReference>
<comment type="catalytic activity">
    <reaction evidence="11 13">
        <text>(S)-2,3,4,5-tetrahydrodipicolinate + NADP(+) + H2O = (2S,4S)-4-hydroxy-2,3,4,5-tetrahydrodipicolinate + NADPH + H(+)</text>
        <dbReference type="Rhea" id="RHEA:35331"/>
        <dbReference type="ChEBI" id="CHEBI:15377"/>
        <dbReference type="ChEBI" id="CHEBI:15378"/>
        <dbReference type="ChEBI" id="CHEBI:16845"/>
        <dbReference type="ChEBI" id="CHEBI:57783"/>
        <dbReference type="ChEBI" id="CHEBI:58349"/>
        <dbReference type="ChEBI" id="CHEBI:67139"/>
        <dbReference type="EC" id="1.17.1.8"/>
    </reaction>
</comment>
<evidence type="ECO:0000256" key="7">
    <source>
        <dbReference type="ARBA" id="ARBA00023027"/>
    </source>
</evidence>
<dbReference type="Gene3D" id="3.40.50.720">
    <property type="entry name" value="NAD(P)-binding Rossmann-like Domain"/>
    <property type="match status" value="1"/>
</dbReference>
<dbReference type="InterPro" id="IPR022663">
    <property type="entry name" value="DapB_C"/>
</dbReference>
<evidence type="ECO:0000259" key="16">
    <source>
        <dbReference type="Pfam" id="PF05173"/>
    </source>
</evidence>
<comment type="subcellular location">
    <subcellularLocation>
        <location evidence="13">Cytoplasm</location>
    </subcellularLocation>
</comment>
<evidence type="ECO:0000256" key="3">
    <source>
        <dbReference type="ARBA" id="ARBA00022605"/>
    </source>
</evidence>